<accession>A0ABP9YI84</accession>
<evidence type="ECO:0000256" key="1">
    <source>
        <dbReference type="ARBA" id="ARBA00022723"/>
    </source>
</evidence>
<protein>
    <recommendedName>
        <fullName evidence="7">C2H2-type domain-containing protein</fullName>
    </recommendedName>
</protein>
<dbReference type="InterPro" id="IPR036236">
    <property type="entry name" value="Znf_C2H2_sf"/>
</dbReference>
<sequence length="206" mass="23977">MDILNLLNHPTVTIVKPYQCNWHACEKRFSRRSDLSRHRRIHTGERPFQCLWTGCKKQFIQRSALTVHLRTHTGERPHECEVPCCKKSFSDSSSLARHRRTHTGKRPYACECGKSFTRKTTLSRHQQAHHIPIQTNRFESRSESPESSDHSSEVSRSYYYSPPTPPLESAPYFKQYACMHPPLLNSDTLYNGTSSISLPPLMHHRY</sequence>
<evidence type="ECO:0000256" key="5">
    <source>
        <dbReference type="PROSITE-ProRule" id="PRU00042"/>
    </source>
</evidence>
<dbReference type="SUPFAM" id="SSF57667">
    <property type="entry name" value="beta-beta-alpha zinc fingers"/>
    <property type="match status" value="3"/>
</dbReference>
<organism evidence="8 9">
    <name type="scientific">Helicostylum pulchrum</name>
    <dbReference type="NCBI Taxonomy" id="562976"/>
    <lineage>
        <taxon>Eukaryota</taxon>
        <taxon>Fungi</taxon>
        <taxon>Fungi incertae sedis</taxon>
        <taxon>Mucoromycota</taxon>
        <taxon>Mucoromycotina</taxon>
        <taxon>Mucoromycetes</taxon>
        <taxon>Mucorales</taxon>
        <taxon>Mucorineae</taxon>
        <taxon>Mucoraceae</taxon>
        <taxon>Helicostylum</taxon>
    </lineage>
</organism>
<keyword evidence="9" id="KW-1185">Reference proteome</keyword>
<evidence type="ECO:0000313" key="9">
    <source>
        <dbReference type="Proteomes" id="UP001476247"/>
    </source>
</evidence>
<dbReference type="PROSITE" id="PS50157">
    <property type="entry name" value="ZINC_FINGER_C2H2_2"/>
    <property type="match status" value="4"/>
</dbReference>
<feature type="compositionally biased region" description="Basic and acidic residues" evidence="6">
    <location>
        <begin position="138"/>
        <end position="153"/>
    </location>
</feature>
<feature type="domain" description="C2H2-type" evidence="7">
    <location>
        <begin position="18"/>
        <end position="47"/>
    </location>
</feature>
<keyword evidence="2" id="KW-0677">Repeat</keyword>
<evidence type="ECO:0000256" key="2">
    <source>
        <dbReference type="ARBA" id="ARBA00022737"/>
    </source>
</evidence>
<gene>
    <name evidence="8" type="ORF">HPULCUR_012104</name>
</gene>
<feature type="region of interest" description="Disordered" evidence="6">
    <location>
        <begin position="121"/>
        <end position="160"/>
    </location>
</feature>
<keyword evidence="1" id="KW-0479">Metal-binding</keyword>
<feature type="domain" description="C2H2-type" evidence="7">
    <location>
        <begin position="78"/>
        <end position="107"/>
    </location>
</feature>
<dbReference type="InterPro" id="IPR013087">
    <property type="entry name" value="Znf_C2H2_type"/>
</dbReference>
<dbReference type="PROSITE" id="PS00028">
    <property type="entry name" value="ZINC_FINGER_C2H2_1"/>
    <property type="match status" value="3"/>
</dbReference>
<dbReference type="Pfam" id="PF00096">
    <property type="entry name" value="zf-C2H2"/>
    <property type="match status" value="4"/>
</dbReference>
<evidence type="ECO:0000313" key="8">
    <source>
        <dbReference type="EMBL" id="GAA5806566.1"/>
    </source>
</evidence>
<feature type="domain" description="C2H2-type" evidence="7">
    <location>
        <begin position="108"/>
        <end position="129"/>
    </location>
</feature>
<dbReference type="PANTHER" id="PTHR14003">
    <property type="entry name" value="TRANSCRIPTIONAL REPRESSOR PROTEIN YY"/>
    <property type="match status" value="1"/>
</dbReference>
<dbReference type="Proteomes" id="UP001476247">
    <property type="component" value="Unassembled WGS sequence"/>
</dbReference>
<reference evidence="8 9" key="1">
    <citation type="submission" date="2024-04" db="EMBL/GenBank/DDBJ databases">
        <title>genome sequences of Mucor flavus KT1a and Helicostylum pulchrum KT1b strains isolation_sourced from the surface of a dry-aged beef.</title>
        <authorList>
            <person name="Toyotome T."/>
            <person name="Hosono M."/>
            <person name="Torimaru M."/>
            <person name="Fukuda K."/>
            <person name="Mikami N."/>
        </authorList>
    </citation>
    <scope>NUCLEOTIDE SEQUENCE [LARGE SCALE GENOMIC DNA]</scope>
    <source>
        <strain evidence="8 9">KT1b</strain>
    </source>
</reference>
<name>A0ABP9YI84_9FUNG</name>
<dbReference type="EMBL" id="BAABUJ010000072">
    <property type="protein sequence ID" value="GAA5806566.1"/>
    <property type="molecule type" value="Genomic_DNA"/>
</dbReference>
<evidence type="ECO:0000259" key="7">
    <source>
        <dbReference type="PROSITE" id="PS50157"/>
    </source>
</evidence>
<evidence type="ECO:0000256" key="4">
    <source>
        <dbReference type="ARBA" id="ARBA00022833"/>
    </source>
</evidence>
<proteinExistence type="predicted"/>
<dbReference type="SMART" id="SM00355">
    <property type="entry name" value="ZnF_C2H2"/>
    <property type="match status" value="4"/>
</dbReference>
<comment type="caution">
    <text evidence="8">The sequence shown here is derived from an EMBL/GenBank/DDBJ whole genome shotgun (WGS) entry which is preliminary data.</text>
</comment>
<evidence type="ECO:0000256" key="3">
    <source>
        <dbReference type="ARBA" id="ARBA00022771"/>
    </source>
</evidence>
<dbReference type="PANTHER" id="PTHR14003:SF19">
    <property type="entry name" value="YY2 TRANSCRIPTION FACTOR"/>
    <property type="match status" value="1"/>
</dbReference>
<feature type="domain" description="C2H2-type" evidence="7">
    <location>
        <begin position="48"/>
        <end position="77"/>
    </location>
</feature>
<keyword evidence="3 5" id="KW-0863">Zinc-finger</keyword>
<dbReference type="Gene3D" id="3.30.160.60">
    <property type="entry name" value="Classic Zinc Finger"/>
    <property type="match status" value="4"/>
</dbReference>
<evidence type="ECO:0000256" key="6">
    <source>
        <dbReference type="SAM" id="MobiDB-lite"/>
    </source>
</evidence>
<keyword evidence="4" id="KW-0862">Zinc</keyword>